<reference evidence="2 3" key="1">
    <citation type="submission" date="2011-02" db="EMBL/GenBank/DDBJ databases">
        <title>The Genome Sequence of Sphaeroforma arctica JP610.</title>
        <authorList>
            <consortium name="The Broad Institute Genome Sequencing Platform"/>
            <person name="Russ C."/>
            <person name="Cuomo C."/>
            <person name="Young S.K."/>
            <person name="Zeng Q."/>
            <person name="Gargeya S."/>
            <person name="Alvarado L."/>
            <person name="Berlin A."/>
            <person name="Chapman S.B."/>
            <person name="Chen Z."/>
            <person name="Freedman E."/>
            <person name="Gellesch M."/>
            <person name="Goldberg J."/>
            <person name="Griggs A."/>
            <person name="Gujja S."/>
            <person name="Heilman E."/>
            <person name="Heiman D."/>
            <person name="Howarth C."/>
            <person name="Mehta T."/>
            <person name="Neiman D."/>
            <person name="Pearson M."/>
            <person name="Roberts A."/>
            <person name="Saif S."/>
            <person name="Shea T."/>
            <person name="Shenoy N."/>
            <person name="Sisk P."/>
            <person name="Stolte C."/>
            <person name="Sykes S."/>
            <person name="White J."/>
            <person name="Yandava C."/>
            <person name="Burger G."/>
            <person name="Gray M.W."/>
            <person name="Holland P.W.H."/>
            <person name="King N."/>
            <person name="Lang F.B.F."/>
            <person name="Roger A.J."/>
            <person name="Ruiz-Trillo I."/>
            <person name="Haas B."/>
            <person name="Nusbaum C."/>
            <person name="Birren B."/>
        </authorList>
    </citation>
    <scope>NUCLEOTIDE SEQUENCE [LARGE SCALE GENOMIC DNA]</scope>
    <source>
        <strain evidence="2 3">JP610</strain>
    </source>
</reference>
<evidence type="ECO:0000313" key="3">
    <source>
        <dbReference type="Proteomes" id="UP000054560"/>
    </source>
</evidence>
<name>A0A0L0FX93_9EUKA</name>
<feature type="compositionally biased region" description="Basic and acidic residues" evidence="1">
    <location>
        <begin position="64"/>
        <end position="77"/>
    </location>
</feature>
<protein>
    <submittedName>
        <fullName evidence="2">Uncharacterized protein</fullName>
    </submittedName>
</protein>
<evidence type="ECO:0000313" key="2">
    <source>
        <dbReference type="EMBL" id="KNC81465.1"/>
    </source>
</evidence>
<dbReference type="RefSeq" id="XP_014155367.1">
    <property type="nucleotide sequence ID" value="XM_014299892.1"/>
</dbReference>
<dbReference type="AlphaFoldDB" id="A0A0L0FX93"/>
<evidence type="ECO:0000256" key="1">
    <source>
        <dbReference type="SAM" id="MobiDB-lite"/>
    </source>
</evidence>
<feature type="region of interest" description="Disordered" evidence="1">
    <location>
        <begin position="1"/>
        <end position="77"/>
    </location>
</feature>
<organism evidence="2 3">
    <name type="scientific">Sphaeroforma arctica JP610</name>
    <dbReference type="NCBI Taxonomy" id="667725"/>
    <lineage>
        <taxon>Eukaryota</taxon>
        <taxon>Ichthyosporea</taxon>
        <taxon>Ichthyophonida</taxon>
        <taxon>Sphaeroforma</taxon>
    </lineage>
</organism>
<feature type="compositionally biased region" description="Basic and acidic residues" evidence="1">
    <location>
        <begin position="41"/>
        <end position="55"/>
    </location>
</feature>
<gene>
    <name evidence="2" type="ORF">SARC_06211</name>
</gene>
<sequence>MSHQNDEIFRNLPNEEGDSGFSSSEASDTIPPLISTSSSKAEGDSRPENQGDNRAEPPTIDEVEEKRFRINRYEMAR</sequence>
<accession>A0A0L0FX93</accession>
<dbReference type="EMBL" id="KQ242030">
    <property type="protein sequence ID" value="KNC81465.1"/>
    <property type="molecule type" value="Genomic_DNA"/>
</dbReference>
<keyword evidence="3" id="KW-1185">Reference proteome</keyword>
<dbReference type="Proteomes" id="UP000054560">
    <property type="component" value="Unassembled WGS sequence"/>
</dbReference>
<dbReference type="GeneID" id="25906715"/>
<proteinExistence type="predicted"/>